<dbReference type="Pfam" id="PF00378">
    <property type="entry name" value="ECH_1"/>
    <property type="match status" value="1"/>
</dbReference>
<reference evidence="5" key="3">
    <citation type="submission" date="2022-06" db="UniProtKB">
        <authorList>
            <consortium name="EnsemblMetazoa"/>
        </authorList>
    </citation>
    <scope>IDENTIFICATION</scope>
</reference>
<dbReference type="SUPFAM" id="SSF52096">
    <property type="entry name" value="ClpP/crotonase"/>
    <property type="match status" value="1"/>
</dbReference>
<keyword evidence="2" id="KW-0456">Lyase</keyword>
<evidence type="ECO:0000256" key="1">
    <source>
        <dbReference type="ARBA" id="ARBA00005254"/>
    </source>
</evidence>
<sequence>MMFNIVKNLNRLSWQSLSSGRDFIFNPKTIVENCPNKLSYRTIIAASFDSQRDDEVFMSRLSGKQSGIVILSMNRPKAANSLSRSMVRALNQSIYQLAKDDEIRVLIIRSAVPGVFCAGADLKERSTMHIKEIPLFVAKLRSVSTAIADFPHPTIAAIDGAALGGGLEYALATDIRVASLNAKMGLVETKLAIIPGAGGTQRLPRLIPINIAKELIFTGRIIDGSQAFQYGLVNYCVAQNETNDGAYLKAVSLAEEMLKNGPLALRWAKMAINRGSEVDINTGLAIEGACYAQLVNTKDRIEGLESFKEKRPPNYQGFSVLLFFSFGFSVL</sequence>
<dbReference type="FunFam" id="1.10.12.10:FF:000001">
    <property type="entry name" value="Probable enoyl-CoA hydratase, mitochondrial"/>
    <property type="match status" value="1"/>
</dbReference>
<evidence type="ECO:0000313" key="6">
    <source>
        <dbReference type="Proteomes" id="UP000070412"/>
    </source>
</evidence>
<dbReference type="Gene3D" id="1.10.12.10">
    <property type="entry name" value="Lyase 2-enoyl-coa Hydratase, Chain A, domain 2"/>
    <property type="match status" value="1"/>
</dbReference>
<evidence type="ECO:0000256" key="3">
    <source>
        <dbReference type="RuleBase" id="RU003707"/>
    </source>
</evidence>
<reference evidence="6" key="1">
    <citation type="journal article" date="2020" name="PLoS Negl. Trop. Dis.">
        <title>High-quality nuclear genome for Sarcoptes scabiei-A critical resource for a neglected parasite.</title>
        <authorList>
            <person name="Korhonen P.K."/>
            <person name="Gasser R.B."/>
            <person name="Ma G."/>
            <person name="Wang T."/>
            <person name="Stroehlein A.J."/>
            <person name="Young N.D."/>
            <person name="Ang C.S."/>
            <person name="Fernando D.D."/>
            <person name="Lu H.C."/>
            <person name="Taylor S."/>
            <person name="Reynolds S.L."/>
            <person name="Mofiz E."/>
            <person name="Najaraj S.H."/>
            <person name="Gowda H."/>
            <person name="Madugundu A."/>
            <person name="Renuse S."/>
            <person name="Holt D."/>
            <person name="Pandey A."/>
            <person name="Papenfuss A.T."/>
            <person name="Fischer K."/>
        </authorList>
    </citation>
    <scope>NUCLEOTIDE SEQUENCE [LARGE SCALE GENOMIC DNA]</scope>
</reference>
<evidence type="ECO:0000313" key="4">
    <source>
        <dbReference type="EMBL" id="KAF7493911.1"/>
    </source>
</evidence>
<dbReference type="FunFam" id="3.90.226.10:FF:000009">
    <property type="entry name" value="Carnitinyl-CoA dehydratase"/>
    <property type="match status" value="1"/>
</dbReference>
<protein>
    <submittedName>
        <fullName evidence="4">Methylglutaconyl-CoA hydratase, mitochondrial</fullName>
    </submittedName>
</protein>
<dbReference type="PROSITE" id="PS00166">
    <property type="entry name" value="ENOYL_COA_HYDRATASE"/>
    <property type="match status" value="1"/>
</dbReference>
<evidence type="ECO:0000256" key="2">
    <source>
        <dbReference type="ARBA" id="ARBA00023239"/>
    </source>
</evidence>
<dbReference type="GO" id="GO:0006635">
    <property type="term" value="P:fatty acid beta-oxidation"/>
    <property type="evidence" value="ECO:0007669"/>
    <property type="project" value="TreeGrafter"/>
</dbReference>
<evidence type="ECO:0000313" key="5">
    <source>
        <dbReference type="EnsemblMetazoa" id="KAF7493911.1"/>
    </source>
</evidence>
<accession>A0A834RE40</accession>
<keyword evidence="6" id="KW-1185">Reference proteome</keyword>
<dbReference type="Proteomes" id="UP000070412">
    <property type="component" value="Unassembled WGS sequence"/>
</dbReference>
<dbReference type="GO" id="GO:0005739">
    <property type="term" value="C:mitochondrion"/>
    <property type="evidence" value="ECO:0007669"/>
    <property type="project" value="TreeGrafter"/>
</dbReference>
<dbReference type="AlphaFoldDB" id="A0A834RE40"/>
<dbReference type="Gene3D" id="3.90.226.10">
    <property type="entry name" value="2-enoyl-CoA Hydratase, Chain A, domain 1"/>
    <property type="match status" value="1"/>
</dbReference>
<dbReference type="PANTHER" id="PTHR11941">
    <property type="entry name" value="ENOYL-COA HYDRATASE-RELATED"/>
    <property type="match status" value="1"/>
</dbReference>
<reference evidence="4" key="2">
    <citation type="submission" date="2020-01" db="EMBL/GenBank/DDBJ databases">
        <authorList>
            <person name="Korhonen P.K.K."/>
            <person name="Guangxu M.G."/>
            <person name="Wang T.W."/>
            <person name="Stroehlein A.J.S."/>
            <person name="Young N.D."/>
            <person name="Ang C.-S.A."/>
            <person name="Fernando D.W.F."/>
            <person name="Lu H.L."/>
            <person name="Taylor S.T."/>
            <person name="Ehtesham M.E.M."/>
            <person name="Najaraj S.H.N."/>
            <person name="Harsha G.H.G."/>
            <person name="Madugundu A.M."/>
            <person name="Renuse S.R."/>
            <person name="Holt D.H."/>
            <person name="Pandey A.P."/>
            <person name="Papenfuss A.P."/>
            <person name="Gasser R.B.G."/>
            <person name="Fischer K.F."/>
        </authorList>
    </citation>
    <scope>NUCLEOTIDE SEQUENCE</scope>
    <source>
        <strain evidence="4">SSS_KF_BRIS2020</strain>
    </source>
</reference>
<dbReference type="EnsemblMetazoa" id="SSS_8405s_mrna">
    <property type="protein sequence ID" value="KAF7493911.1"/>
    <property type="gene ID" value="SSS_8405"/>
</dbReference>
<name>A0A834RE40_SARSC</name>
<dbReference type="GO" id="GO:0004300">
    <property type="term" value="F:enoyl-CoA hydratase activity"/>
    <property type="evidence" value="ECO:0007669"/>
    <property type="project" value="UniProtKB-ARBA"/>
</dbReference>
<dbReference type="CDD" id="cd06558">
    <property type="entry name" value="crotonase-like"/>
    <property type="match status" value="1"/>
</dbReference>
<dbReference type="OrthoDB" id="410701at2759"/>
<proteinExistence type="inferred from homology"/>
<dbReference type="PANTHER" id="PTHR11941:SF171">
    <property type="entry name" value="SD19268P"/>
    <property type="match status" value="1"/>
</dbReference>
<dbReference type="EMBL" id="WVUK01000054">
    <property type="protein sequence ID" value="KAF7493911.1"/>
    <property type="molecule type" value="Genomic_DNA"/>
</dbReference>
<organism evidence="4">
    <name type="scientific">Sarcoptes scabiei</name>
    <name type="common">Itch mite</name>
    <name type="synonym">Acarus scabiei</name>
    <dbReference type="NCBI Taxonomy" id="52283"/>
    <lineage>
        <taxon>Eukaryota</taxon>
        <taxon>Metazoa</taxon>
        <taxon>Ecdysozoa</taxon>
        <taxon>Arthropoda</taxon>
        <taxon>Chelicerata</taxon>
        <taxon>Arachnida</taxon>
        <taxon>Acari</taxon>
        <taxon>Acariformes</taxon>
        <taxon>Sarcoptiformes</taxon>
        <taxon>Astigmata</taxon>
        <taxon>Psoroptidia</taxon>
        <taxon>Sarcoptoidea</taxon>
        <taxon>Sarcoptidae</taxon>
        <taxon>Sarcoptinae</taxon>
        <taxon>Sarcoptes</taxon>
    </lineage>
</organism>
<dbReference type="InterPro" id="IPR018376">
    <property type="entry name" value="Enoyl-CoA_hyd/isom_CS"/>
</dbReference>
<comment type="similarity">
    <text evidence="1 3">Belongs to the enoyl-CoA hydratase/isomerase family.</text>
</comment>
<dbReference type="InterPro" id="IPR029045">
    <property type="entry name" value="ClpP/crotonase-like_dom_sf"/>
</dbReference>
<gene>
    <name evidence="4" type="ORF">SSS_8405</name>
</gene>
<dbReference type="InterPro" id="IPR001753">
    <property type="entry name" value="Enoyl-CoA_hydra/iso"/>
</dbReference>
<dbReference type="InterPro" id="IPR014748">
    <property type="entry name" value="Enoyl-CoA_hydra_C"/>
</dbReference>